<organism evidence="1 2">
    <name type="scientific">Pseudaestuariivita atlantica</name>
    <dbReference type="NCBI Taxonomy" id="1317121"/>
    <lineage>
        <taxon>Bacteria</taxon>
        <taxon>Pseudomonadati</taxon>
        <taxon>Pseudomonadota</taxon>
        <taxon>Alphaproteobacteria</taxon>
        <taxon>Rhodobacterales</taxon>
        <taxon>Paracoccaceae</taxon>
        <taxon>Pseudaestuariivita</taxon>
    </lineage>
</organism>
<dbReference type="OrthoDB" id="8296156at2"/>
<comment type="caution">
    <text evidence="1">The sequence shown here is derived from an EMBL/GenBank/DDBJ whole genome shotgun (WGS) entry which is preliminary data.</text>
</comment>
<reference evidence="1 2" key="1">
    <citation type="journal article" date="2015" name="Int. J. Syst. Evol. Microbiol.">
        <title>Aestuariivita atlantica sp. nov., isolated from deep sea sediment of the Atlantic Ocean.</title>
        <authorList>
            <person name="Li G."/>
            <person name="Lai Q."/>
            <person name="Du Y."/>
            <person name="Liu X."/>
            <person name="Sun F."/>
            <person name="Shao Z."/>
        </authorList>
    </citation>
    <scope>NUCLEOTIDE SEQUENCE [LARGE SCALE GENOMIC DNA]</scope>
    <source>
        <strain evidence="1 2">22II-S11-z3</strain>
    </source>
</reference>
<dbReference type="EMBL" id="AQQZ01000009">
    <property type="protein sequence ID" value="KNG92501.1"/>
    <property type="molecule type" value="Genomic_DNA"/>
</dbReference>
<sequence>MGITLSFLIKHVRPLGEDGYTAYCTQDLIQQLGNLGFNANEIADILAQWRQTALSDPEGQSDRFVAAAQAVSEARWGELYNTDQSTIMFLTWAELQSLSAAAAQAGANANVNWNSGGEIGICVTITRNSNAHHIRWNATGCTGNTDGNGNMNHFTGLTP</sequence>
<dbReference type="AlphaFoldDB" id="A0A0L1JL75"/>
<keyword evidence="2" id="KW-1185">Reference proteome</keyword>
<evidence type="ECO:0000313" key="2">
    <source>
        <dbReference type="Proteomes" id="UP000036938"/>
    </source>
</evidence>
<dbReference type="Proteomes" id="UP000036938">
    <property type="component" value="Unassembled WGS sequence"/>
</dbReference>
<evidence type="ECO:0000313" key="1">
    <source>
        <dbReference type="EMBL" id="KNG92501.1"/>
    </source>
</evidence>
<dbReference type="RefSeq" id="WP_134643150.1">
    <property type="nucleotide sequence ID" value="NZ_AQQZ01000009.1"/>
</dbReference>
<name>A0A0L1JL75_9RHOB</name>
<gene>
    <name evidence="1" type="ORF">ATO11_17315</name>
</gene>
<dbReference type="STRING" id="1317121.ATO11_17315"/>
<accession>A0A0L1JL75</accession>
<protein>
    <submittedName>
        <fullName evidence="1">Uncharacterized protein</fullName>
    </submittedName>
</protein>
<proteinExistence type="predicted"/>